<evidence type="ECO:0000256" key="2">
    <source>
        <dbReference type="ARBA" id="ARBA00022801"/>
    </source>
</evidence>
<reference evidence="4 5" key="1">
    <citation type="submission" date="2020-08" db="EMBL/GenBank/DDBJ databases">
        <title>Cohnella phylogeny.</title>
        <authorList>
            <person name="Dunlap C."/>
        </authorList>
    </citation>
    <scope>NUCLEOTIDE SEQUENCE [LARGE SCALE GENOMIC DNA]</scope>
    <source>
        <strain evidence="4 5">CBP 2801</strain>
    </source>
</reference>
<keyword evidence="1" id="KW-0479">Metal-binding</keyword>
<comment type="caution">
    <text evidence="4">The sequence shown here is derived from an EMBL/GenBank/DDBJ whole genome shotgun (WGS) entry which is preliminary data.</text>
</comment>
<evidence type="ECO:0000313" key="5">
    <source>
        <dbReference type="Proteomes" id="UP000564644"/>
    </source>
</evidence>
<organism evidence="4 5">
    <name type="scientific">Cohnella zeiphila</name>
    <dbReference type="NCBI Taxonomy" id="2761120"/>
    <lineage>
        <taxon>Bacteria</taxon>
        <taxon>Bacillati</taxon>
        <taxon>Bacillota</taxon>
        <taxon>Bacilli</taxon>
        <taxon>Bacillales</taxon>
        <taxon>Paenibacillaceae</taxon>
        <taxon>Cohnella</taxon>
    </lineage>
</organism>
<dbReference type="Proteomes" id="UP000564644">
    <property type="component" value="Unassembled WGS sequence"/>
</dbReference>
<gene>
    <name evidence="4" type="ORF">H7C18_20235</name>
</gene>
<dbReference type="Pfam" id="PF00884">
    <property type="entry name" value="Sulfatase"/>
    <property type="match status" value="1"/>
</dbReference>
<dbReference type="Gene3D" id="3.40.720.10">
    <property type="entry name" value="Alkaline Phosphatase, subunit A"/>
    <property type="match status" value="1"/>
</dbReference>
<evidence type="ECO:0000256" key="1">
    <source>
        <dbReference type="ARBA" id="ARBA00022723"/>
    </source>
</evidence>
<protein>
    <submittedName>
        <fullName evidence="4">Sulfatase-like hydrolase/transferase</fullName>
    </submittedName>
</protein>
<name>A0A7X0VWI8_9BACL</name>
<evidence type="ECO:0000313" key="4">
    <source>
        <dbReference type="EMBL" id="MBB6733254.1"/>
    </source>
</evidence>
<sequence length="473" mass="53122">MKRPHIVLITMDELRKDSLSCYGNEAIRTPNLDALASESLRFERAYTASPWCMPSRCAILTGQLPQRNGAYSNFRECRIGTGTPTLFSELKRAGYRTAMFGKCHFLPVNYGEARPDRTLPYDRHRDYYLGLGIDDLALQDGKLVSAWHYDDFSKELDANGLLETYRAAAWDKSAQKVYPYPLPKEWHPDSWTGRKAESYIASYDREEPLFAWISFSGPHYPFDAPADYYGRVDLSRASPRRMKAGELDDPGRIHHASYHGPGKIDGAGSAPGRACKNYGDDYWERLTRSYYANVSQIDEQIGLISSAVKSRLGEDTLIVFTADHGEMLGHHGIWGKHNCAYEDVWNVPLLVKYPNGPTGVEEKSKVMLTDIMPTFRKAAGLAGPAVDGADFLEVAAAGGHRYVHCEGEGFAAVSDGVLKYVQVNKPGERFAELLDLDRDPNEFDNRFDQPEYAARQSELQQVLTESFMRTVLG</sequence>
<dbReference type="GO" id="GO:0046872">
    <property type="term" value="F:metal ion binding"/>
    <property type="evidence" value="ECO:0007669"/>
    <property type="project" value="UniProtKB-KW"/>
</dbReference>
<dbReference type="EMBL" id="JACJVO010000025">
    <property type="protein sequence ID" value="MBB6733254.1"/>
    <property type="molecule type" value="Genomic_DNA"/>
</dbReference>
<feature type="domain" description="Sulfatase N-terminal" evidence="3">
    <location>
        <begin position="4"/>
        <end position="380"/>
    </location>
</feature>
<keyword evidence="4" id="KW-0808">Transferase</keyword>
<dbReference type="InterPro" id="IPR017850">
    <property type="entry name" value="Alkaline_phosphatase_core_sf"/>
</dbReference>
<keyword evidence="5" id="KW-1185">Reference proteome</keyword>
<dbReference type="SUPFAM" id="SSF53649">
    <property type="entry name" value="Alkaline phosphatase-like"/>
    <property type="match status" value="1"/>
</dbReference>
<dbReference type="GO" id="GO:0016740">
    <property type="term" value="F:transferase activity"/>
    <property type="evidence" value="ECO:0007669"/>
    <property type="project" value="UniProtKB-KW"/>
</dbReference>
<dbReference type="AlphaFoldDB" id="A0A7X0VWI8"/>
<proteinExistence type="predicted"/>
<evidence type="ECO:0000259" key="3">
    <source>
        <dbReference type="Pfam" id="PF00884"/>
    </source>
</evidence>
<dbReference type="GO" id="GO:0008484">
    <property type="term" value="F:sulfuric ester hydrolase activity"/>
    <property type="evidence" value="ECO:0007669"/>
    <property type="project" value="TreeGrafter"/>
</dbReference>
<dbReference type="PANTHER" id="PTHR45953:SF1">
    <property type="entry name" value="IDURONATE 2-SULFATASE"/>
    <property type="match status" value="1"/>
</dbReference>
<dbReference type="GO" id="GO:0005737">
    <property type="term" value="C:cytoplasm"/>
    <property type="evidence" value="ECO:0007669"/>
    <property type="project" value="TreeGrafter"/>
</dbReference>
<keyword evidence="2 4" id="KW-0378">Hydrolase</keyword>
<dbReference type="RefSeq" id="WP_185130921.1">
    <property type="nucleotide sequence ID" value="NZ_JACJVO010000025.1"/>
</dbReference>
<dbReference type="InterPro" id="IPR000917">
    <property type="entry name" value="Sulfatase_N"/>
</dbReference>
<accession>A0A7X0VWI8</accession>
<dbReference type="PANTHER" id="PTHR45953">
    <property type="entry name" value="IDURONATE 2-SULFATASE"/>
    <property type="match status" value="1"/>
</dbReference>